<dbReference type="EMBL" id="SEWF01000018">
    <property type="protein sequence ID" value="RYU95088.1"/>
    <property type="molecule type" value="Genomic_DNA"/>
</dbReference>
<keyword evidence="2" id="KW-1185">Reference proteome</keyword>
<evidence type="ECO:0000313" key="1">
    <source>
        <dbReference type="EMBL" id="RYU95088.1"/>
    </source>
</evidence>
<organism evidence="1 2">
    <name type="scientific">Emticicia agri</name>
    <dbReference type="NCBI Taxonomy" id="2492393"/>
    <lineage>
        <taxon>Bacteria</taxon>
        <taxon>Pseudomonadati</taxon>
        <taxon>Bacteroidota</taxon>
        <taxon>Cytophagia</taxon>
        <taxon>Cytophagales</taxon>
        <taxon>Leadbetterellaceae</taxon>
        <taxon>Emticicia</taxon>
    </lineage>
</organism>
<dbReference type="CDD" id="cd07820">
    <property type="entry name" value="SRPBCC_3"/>
    <property type="match status" value="1"/>
</dbReference>
<comment type="caution">
    <text evidence="1">The sequence shown here is derived from an EMBL/GenBank/DDBJ whole genome shotgun (WGS) entry which is preliminary data.</text>
</comment>
<dbReference type="RefSeq" id="WP_130021534.1">
    <property type="nucleotide sequence ID" value="NZ_SEWF01000018.1"/>
</dbReference>
<sequence>MHTLHRTQKLPLTVSQAWKFLSAPANLKVITPAYMGFEMTSLHHGSEMYAGQIITYIVKPVLGIPLKWCTEITHVQEPDYFVDEQRFGPYTFWHHQHKLKEIQNGVLMEDIVHYKLPLWFLGNIANSLFVERQLADIFEFRQKKLIELFGEYNEDISIKN</sequence>
<dbReference type="InterPro" id="IPR023393">
    <property type="entry name" value="START-like_dom_sf"/>
</dbReference>
<protein>
    <recommendedName>
        <fullName evidence="3">Cell division inhibitor</fullName>
    </recommendedName>
</protein>
<dbReference type="Gene3D" id="3.30.530.20">
    <property type="match status" value="1"/>
</dbReference>
<dbReference type="Proteomes" id="UP000293162">
    <property type="component" value="Unassembled WGS sequence"/>
</dbReference>
<evidence type="ECO:0008006" key="3">
    <source>
        <dbReference type="Google" id="ProtNLM"/>
    </source>
</evidence>
<name>A0A4Q5LZ27_9BACT</name>
<evidence type="ECO:0000313" key="2">
    <source>
        <dbReference type="Proteomes" id="UP000293162"/>
    </source>
</evidence>
<proteinExistence type="predicted"/>
<accession>A0A4Q5LZ27</accession>
<gene>
    <name evidence="1" type="ORF">EWM59_13640</name>
</gene>
<dbReference type="SUPFAM" id="SSF55961">
    <property type="entry name" value="Bet v1-like"/>
    <property type="match status" value="1"/>
</dbReference>
<reference evidence="1 2" key="1">
    <citation type="submission" date="2019-02" db="EMBL/GenBank/DDBJ databases">
        <title>Bacterial novel species Emticicia sp. 17J42-9 isolated from soil.</title>
        <authorList>
            <person name="Jung H.-Y."/>
        </authorList>
    </citation>
    <scope>NUCLEOTIDE SEQUENCE [LARGE SCALE GENOMIC DNA]</scope>
    <source>
        <strain evidence="1 2">17J42-9</strain>
    </source>
</reference>
<dbReference type="AlphaFoldDB" id="A0A4Q5LZ27"/>
<dbReference type="OrthoDB" id="9793552at2"/>